<name>A0ABZ2B7P6_9HYPH</name>
<sequence length="124" mass="13483">MPGSFDDELAIDEHGCISPAGPLELEADETVLKLDVWVWQPRGACMAFLGGPFRGKRWEMNPDPHDDHFGDGFRSGAASAMGLMVTRKANGETRAFHWTEAILLKGDEERGPGAGHHSSAEEHG</sequence>
<reference evidence="1" key="1">
    <citation type="submission" date="2023-08" db="EMBL/GenBank/DDBJ databases">
        <title>Complete genome sequence of Sinorhizobium chiapanecum ITTG S70 isolated from Acaciella angustissima nodules in Chiapas-Mexico.</title>
        <authorList>
            <person name="Rincon-Rosales R."/>
            <person name="Rogel M.A."/>
            <person name="Rincon-Medina C.I."/>
            <person name="Guerrero G."/>
            <person name="Manzano-Gomez L.A."/>
            <person name="Lopez-Lopez A."/>
            <person name="Rincon Molina F.A."/>
            <person name="Martinez-Romero E."/>
        </authorList>
    </citation>
    <scope>NUCLEOTIDE SEQUENCE</scope>
    <source>
        <strain evidence="1">ITTG S70</strain>
    </source>
</reference>
<protein>
    <submittedName>
        <fullName evidence="1">Uncharacterized protein</fullName>
    </submittedName>
</protein>
<evidence type="ECO:0000313" key="1">
    <source>
        <dbReference type="EMBL" id="WVT03517.1"/>
    </source>
</evidence>
<gene>
    <name evidence="1" type="ORF">RB548_18875</name>
</gene>
<dbReference type="RefSeq" id="WP_331372731.1">
    <property type="nucleotide sequence ID" value="NZ_CP133148.1"/>
</dbReference>
<accession>A0ABZ2B7P6</accession>
<proteinExistence type="predicted"/>
<keyword evidence="2" id="KW-1185">Reference proteome</keyword>
<dbReference type="Proteomes" id="UP001432360">
    <property type="component" value="Chromosome"/>
</dbReference>
<evidence type="ECO:0000313" key="2">
    <source>
        <dbReference type="Proteomes" id="UP001432360"/>
    </source>
</evidence>
<organism evidence="1 2">
    <name type="scientific">Sinorhizobium chiapasense</name>
    <dbReference type="NCBI Taxonomy" id="501572"/>
    <lineage>
        <taxon>Bacteria</taxon>
        <taxon>Pseudomonadati</taxon>
        <taxon>Pseudomonadota</taxon>
        <taxon>Alphaproteobacteria</taxon>
        <taxon>Hyphomicrobiales</taxon>
        <taxon>Rhizobiaceae</taxon>
        <taxon>Sinorhizobium/Ensifer group</taxon>
        <taxon>Sinorhizobium</taxon>
    </lineage>
</organism>
<dbReference type="EMBL" id="CP133148">
    <property type="protein sequence ID" value="WVT03517.1"/>
    <property type="molecule type" value="Genomic_DNA"/>
</dbReference>